<name>K1Q798_MAGGI</name>
<dbReference type="HOGENOM" id="CLU_2592070_0_0_1"/>
<dbReference type="AlphaFoldDB" id="K1Q798"/>
<protein>
    <submittedName>
        <fullName evidence="1">Uncharacterized protein</fullName>
    </submittedName>
</protein>
<dbReference type="InParanoid" id="K1Q798"/>
<sequence>MVIPIAINLGWTRRATWPILPWPIPAISPLLGLSSPKKCETLFTTSCTGLENVQSTLPSRLSAHALNLSRDCNTGSLWCV</sequence>
<organism evidence="1">
    <name type="scientific">Magallana gigas</name>
    <name type="common">Pacific oyster</name>
    <name type="synonym">Crassostrea gigas</name>
    <dbReference type="NCBI Taxonomy" id="29159"/>
    <lineage>
        <taxon>Eukaryota</taxon>
        <taxon>Metazoa</taxon>
        <taxon>Spiralia</taxon>
        <taxon>Lophotrochozoa</taxon>
        <taxon>Mollusca</taxon>
        <taxon>Bivalvia</taxon>
        <taxon>Autobranchia</taxon>
        <taxon>Pteriomorphia</taxon>
        <taxon>Ostreida</taxon>
        <taxon>Ostreoidea</taxon>
        <taxon>Ostreidae</taxon>
        <taxon>Magallana</taxon>
    </lineage>
</organism>
<accession>K1Q798</accession>
<gene>
    <name evidence="1" type="ORF">CGI_10001134</name>
</gene>
<proteinExistence type="predicted"/>
<dbReference type="EMBL" id="JH823086">
    <property type="protein sequence ID" value="EKC17321.1"/>
    <property type="molecule type" value="Genomic_DNA"/>
</dbReference>
<evidence type="ECO:0000313" key="1">
    <source>
        <dbReference type="EMBL" id="EKC17321.1"/>
    </source>
</evidence>
<reference evidence="1" key="1">
    <citation type="journal article" date="2012" name="Nature">
        <title>The oyster genome reveals stress adaptation and complexity of shell formation.</title>
        <authorList>
            <person name="Zhang G."/>
            <person name="Fang X."/>
            <person name="Guo X."/>
            <person name="Li L."/>
            <person name="Luo R."/>
            <person name="Xu F."/>
            <person name="Yang P."/>
            <person name="Zhang L."/>
            <person name="Wang X."/>
            <person name="Qi H."/>
            <person name="Xiong Z."/>
            <person name="Que H."/>
            <person name="Xie Y."/>
            <person name="Holland P.W."/>
            <person name="Paps J."/>
            <person name="Zhu Y."/>
            <person name="Wu F."/>
            <person name="Chen Y."/>
            <person name="Wang J."/>
            <person name="Peng C."/>
            <person name="Meng J."/>
            <person name="Yang L."/>
            <person name="Liu J."/>
            <person name="Wen B."/>
            <person name="Zhang N."/>
            <person name="Huang Z."/>
            <person name="Zhu Q."/>
            <person name="Feng Y."/>
            <person name="Mount A."/>
            <person name="Hedgecock D."/>
            <person name="Xu Z."/>
            <person name="Liu Y."/>
            <person name="Domazet-Loso T."/>
            <person name="Du Y."/>
            <person name="Sun X."/>
            <person name="Zhang S."/>
            <person name="Liu B."/>
            <person name="Cheng P."/>
            <person name="Jiang X."/>
            <person name="Li J."/>
            <person name="Fan D."/>
            <person name="Wang W."/>
            <person name="Fu W."/>
            <person name="Wang T."/>
            <person name="Wang B."/>
            <person name="Zhang J."/>
            <person name="Peng Z."/>
            <person name="Li Y."/>
            <person name="Li N."/>
            <person name="Wang J."/>
            <person name="Chen M."/>
            <person name="He Y."/>
            <person name="Tan F."/>
            <person name="Song X."/>
            <person name="Zheng Q."/>
            <person name="Huang R."/>
            <person name="Yang H."/>
            <person name="Du X."/>
            <person name="Chen L."/>
            <person name="Yang M."/>
            <person name="Gaffney P.M."/>
            <person name="Wang S."/>
            <person name="Luo L."/>
            <person name="She Z."/>
            <person name="Ming Y."/>
            <person name="Huang W."/>
            <person name="Zhang S."/>
            <person name="Huang B."/>
            <person name="Zhang Y."/>
            <person name="Qu T."/>
            <person name="Ni P."/>
            <person name="Miao G."/>
            <person name="Wang J."/>
            <person name="Wang Q."/>
            <person name="Steinberg C.E."/>
            <person name="Wang H."/>
            <person name="Li N."/>
            <person name="Qian L."/>
            <person name="Zhang G."/>
            <person name="Li Y."/>
            <person name="Yang H."/>
            <person name="Liu X."/>
            <person name="Wang J."/>
            <person name="Yin Y."/>
            <person name="Wang J."/>
        </authorList>
    </citation>
    <scope>NUCLEOTIDE SEQUENCE [LARGE SCALE GENOMIC DNA]</scope>
    <source>
        <strain evidence="1">05x7-T-G4-1.051#20</strain>
    </source>
</reference>